<dbReference type="InterPro" id="IPR006162">
    <property type="entry name" value="Ppantetheine_attach_site"/>
</dbReference>
<dbReference type="PANTHER" id="PTHR45527:SF1">
    <property type="entry name" value="FATTY ACID SYNTHASE"/>
    <property type="match status" value="1"/>
</dbReference>
<comment type="cofactor">
    <cofactor evidence="1">
        <name>pantetheine 4'-phosphate</name>
        <dbReference type="ChEBI" id="CHEBI:47942"/>
    </cofactor>
</comment>
<dbReference type="GO" id="GO:0005737">
    <property type="term" value="C:cytoplasm"/>
    <property type="evidence" value="ECO:0007669"/>
    <property type="project" value="TreeGrafter"/>
</dbReference>
<keyword evidence="7" id="KW-1185">Reference proteome</keyword>
<dbReference type="GO" id="GO:0008610">
    <property type="term" value="P:lipid biosynthetic process"/>
    <property type="evidence" value="ECO:0007669"/>
    <property type="project" value="UniProtKB-ARBA"/>
</dbReference>
<dbReference type="GO" id="GO:0031177">
    <property type="term" value="F:phosphopantetheine binding"/>
    <property type="evidence" value="ECO:0007669"/>
    <property type="project" value="InterPro"/>
</dbReference>
<feature type="region of interest" description="Disordered" evidence="4">
    <location>
        <begin position="653"/>
        <end position="674"/>
    </location>
</feature>
<dbReference type="SUPFAM" id="SSF52777">
    <property type="entry name" value="CoA-dependent acyltransferases"/>
    <property type="match status" value="4"/>
</dbReference>
<comment type="caution">
    <text evidence="6">The sequence shown here is derived from an EMBL/GenBank/DDBJ whole genome shotgun (WGS) entry which is preliminary data.</text>
</comment>
<dbReference type="InterPro" id="IPR020806">
    <property type="entry name" value="PKS_PP-bd"/>
</dbReference>
<dbReference type="PANTHER" id="PTHR45527">
    <property type="entry name" value="NONRIBOSOMAL PEPTIDE SYNTHETASE"/>
    <property type="match status" value="1"/>
</dbReference>
<feature type="compositionally biased region" description="Acidic residues" evidence="4">
    <location>
        <begin position="654"/>
        <end position="666"/>
    </location>
</feature>
<dbReference type="CDD" id="cd19531">
    <property type="entry name" value="LCL_NRPS-like"/>
    <property type="match status" value="1"/>
</dbReference>
<dbReference type="RefSeq" id="WP_189133909.1">
    <property type="nucleotide sequence ID" value="NZ_BMMS01000022.1"/>
</dbReference>
<evidence type="ECO:0000313" key="7">
    <source>
        <dbReference type="Proteomes" id="UP000641932"/>
    </source>
</evidence>
<dbReference type="Gene3D" id="1.10.1200.10">
    <property type="entry name" value="ACP-like"/>
    <property type="match status" value="1"/>
</dbReference>
<keyword evidence="2" id="KW-0596">Phosphopantetheine</keyword>
<dbReference type="Gene3D" id="3.30.559.30">
    <property type="entry name" value="Nonribosomal peptide synthetase, condensation domain"/>
    <property type="match status" value="2"/>
</dbReference>
<sequence length="1115" mass="122087">MTNVPPADLLPAAPVQEQMWLVDKLDPEAAVYNEHLVFRLTGPLSVPALEAGFTLLVSRHTALRTILPVHRGGLRQCLVDPWTVRLDAPPDFSGRLDEAVEWARALIEEPYSSTVTPPVRFALARLGQDDHLLVLGFHHAVMDAGAAAQLLEELAVAMPAILEGREPQLPPVTADYLDFTRWHGKLLDSGELDGERHAWVEELSGAPHTLPIPEDRPRPATKGSRGSLAVLPFPAGIVPRLRRFSARHRVTPFHTLLAAVTAVLHRHTRADDMVVGICGDGRPQEYREVVGPFSCMIPVRMRAPGDLRFADLLAAARDVTLTAYERQFIPFRQVVNETLERRDPSRNPLVQVVFNAPPLHFREDTLPGLEMRTVHVPRGRSRFDLLFNLEWHGDDIVAAVEYDSEIFEAGTVRRFVDHFVSAMEAGMADPSVTLDDIRLTGRADTGPPRVTVEAAAADAAHRVLSTPAGPVVLRADDGAGEDGERGEVVSVPAPPAIREPNGAAAPRGLEGTLFTGPHEVALPEGDGALRVRLMEDGRLLWRVLNEPQARAGGAGASRSPALERRIVELCRELLEDDTIVAEDDFFAVGGHSMVAARLVQTLSEEFEAEIPLLFVFENPELHELSTAIAGRHPDVAAALEELERLTPEELAALAEEEREPEGADEDPAARDSSAVDGLGAAEEPFWLMEQFAPGSAVNTLTLSFRIDGPVDLPSLEWALNQAVARQEILRTTYHLGPDHTPHREVHDAHTVTVEVADLRGLDPSERTAALEHLTAVQAETGYDVSVLPLIRTTVVRLADEEQQLLLSCHHLVMDYWAVTRVLFPEISAFYRVRSTGQGQPPDKEPVSFRDVMAAERRWRATPAAEAQERYWRRRLTGLTELTLPTDFPRPAAPSFDGAAVHRLAPEAVRDAVHRFAAERRVTPFIVVATALSAVLHQWSGHEDVQLLTPCENRLDLAAADVMGAMVNLLVLRLDLGEGRVRTWADLLGQARDVVAGAYANQSYPAGEALRAAGLDALIASGRGSYVTLNVFQADSGFTLEGCRVHQGRIVADPSASTDLEVSTLIVEDGLLFDVKYRTALWERSTVERFAAACESAVTALITDPDAELPRVRGLL</sequence>
<dbReference type="SMART" id="SM00823">
    <property type="entry name" value="PKS_PP"/>
    <property type="match status" value="1"/>
</dbReference>
<dbReference type="Gene3D" id="3.30.559.10">
    <property type="entry name" value="Chloramphenicol acetyltransferase-like domain"/>
    <property type="match status" value="2"/>
</dbReference>
<dbReference type="PROSITE" id="PS50075">
    <property type="entry name" value="CARRIER"/>
    <property type="match status" value="1"/>
</dbReference>
<gene>
    <name evidence="6" type="ORF">GCM10012280_48560</name>
</gene>
<evidence type="ECO:0000256" key="3">
    <source>
        <dbReference type="ARBA" id="ARBA00022553"/>
    </source>
</evidence>
<accession>A0A917ZU99</accession>
<dbReference type="SUPFAM" id="SSF47336">
    <property type="entry name" value="ACP-like"/>
    <property type="match status" value="1"/>
</dbReference>
<dbReference type="EMBL" id="BMMS01000022">
    <property type="protein sequence ID" value="GGO94221.1"/>
    <property type="molecule type" value="Genomic_DNA"/>
</dbReference>
<dbReference type="InterPro" id="IPR036736">
    <property type="entry name" value="ACP-like_sf"/>
</dbReference>
<feature type="domain" description="Carrier" evidence="5">
    <location>
        <begin position="557"/>
        <end position="632"/>
    </location>
</feature>
<dbReference type="GO" id="GO:0043041">
    <property type="term" value="P:amino acid activation for nonribosomal peptide biosynthetic process"/>
    <property type="evidence" value="ECO:0007669"/>
    <property type="project" value="TreeGrafter"/>
</dbReference>
<dbReference type="InterPro" id="IPR009081">
    <property type="entry name" value="PP-bd_ACP"/>
</dbReference>
<name>A0A917ZU99_9ACTN</name>
<reference evidence="6" key="1">
    <citation type="journal article" date="2014" name="Int. J. Syst. Evol. Microbiol.">
        <title>Complete genome sequence of Corynebacterium casei LMG S-19264T (=DSM 44701T), isolated from a smear-ripened cheese.</title>
        <authorList>
            <consortium name="US DOE Joint Genome Institute (JGI-PGF)"/>
            <person name="Walter F."/>
            <person name="Albersmeier A."/>
            <person name="Kalinowski J."/>
            <person name="Ruckert C."/>
        </authorList>
    </citation>
    <scope>NUCLEOTIDE SEQUENCE</scope>
    <source>
        <strain evidence="6">CGMCC 4.7201</strain>
    </source>
</reference>
<dbReference type="GO" id="GO:0017000">
    <property type="term" value="P:antibiotic biosynthetic process"/>
    <property type="evidence" value="ECO:0007669"/>
    <property type="project" value="UniProtKB-ARBA"/>
</dbReference>
<dbReference type="PROSITE" id="PS00012">
    <property type="entry name" value="PHOSPHOPANTETHEINE"/>
    <property type="match status" value="1"/>
</dbReference>
<dbReference type="GO" id="GO:0044550">
    <property type="term" value="P:secondary metabolite biosynthetic process"/>
    <property type="evidence" value="ECO:0007669"/>
    <property type="project" value="TreeGrafter"/>
</dbReference>
<protein>
    <recommendedName>
        <fullName evidence="5">Carrier domain-containing protein</fullName>
    </recommendedName>
</protein>
<reference evidence="6" key="2">
    <citation type="submission" date="2020-09" db="EMBL/GenBank/DDBJ databases">
        <authorList>
            <person name="Sun Q."/>
            <person name="Zhou Y."/>
        </authorList>
    </citation>
    <scope>NUCLEOTIDE SEQUENCE</scope>
    <source>
        <strain evidence="6">CGMCC 4.7201</strain>
    </source>
</reference>
<organism evidence="6 7">
    <name type="scientific">Wenjunlia tyrosinilytica</name>
    <dbReference type="NCBI Taxonomy" id="1544741"/>
    <lineage>
        <taxon>Bacteria</taxon>
        <taxon>Bacillati</taxon>
        <taxon>Actinomycetota</taxon>
        <taxon>Actinomycetes</taxon>
        <taxon>Kitasatosporales</taxon>
        <taxon>Streptomycetaceae</taxon>
        <taxon>Wenjunlia</taxon>
    </lineage>
</organism>
<evidence type="ECO:0000256" key="4">
    <source>
        <dbReference type="SAM" id="MobiDB-lite"/>
    </source>
</evidence>
<proteinExistence type="predicted"/>
<dbReference type="InterPro" id="IPR023213">
    <property type="entry name" value="CAT-like_dom_sf"/>
</dbReference>
<evidence type="ECO:0000256" key="2">
    <source>
        <dbReference type="ARBA" id="ARBA00022450"/>
    </source>
</evidence>
<evidence type="ECO:0000259" key="5">
    <source>
        <dbReference type="PROSITE" id="PS50075"/>
    </source>
</evidence>
<keyword evidence="3" id="KW-0597">Phosphoprotein</keyword>
<dbReference type="Pfam" id="PF00668">
    <property type="entry name" value="Condensation"/>
    <property type="match status" value="2"/>
</dbReference>
<dbReference type="Proteomes" id="UP000641932">
    <property type="component" value="Unassembled WGS sequence"/>
</dbReference>
<evidence type="ECO:0000313" key="6">
    <source>
        <dbReference type="EMBL" id="GGO94221.1"/>
    </source>
</evidence>
<dbReference type="GO" id="GO:0003824">
    <property type="term" value="F:catalytic activity"/>
    <property type="evidence" value="ECO:0007669"/>
    <property type="project" value="InterPro"/>
</dbReference>
<feature type="region of interest" description="Disordered" evidence="4">
    <location>
        <begin position="479"/>
        <end position="502"/>
    </location>
</feature>
<dbReference type="Pfam" id="PF00550">
    <property type="entry name" value="PP-binding"/>
    <property type="match status" value="1"/>
</dbReference>
<evidence type="ECO:0000256" key="1">
    <source>
        <dbReference type="ARBA" id="ARBA00001957"/>
    </source>
</evidence>
<dbReference type="InterPro" id="IPR001242">
    <property type="entry name" value="Condensation_dom"/>
</dbReference>
<dbReference type="AlphaFoldDB" id="A0A917ZU99"/>